<keyword evidence="2" id="KW-0521">NADP</keyword>
<dbReference type="PANTHER" id="PTHR42901:SF1">
    <property type="entry name" value="ALCOHOL DEHYDROGENASE"/>
    <property type="match status" value="1"/>
</dbReference>
<proteinExistence type="inferred from homology"/>
<keyword evidence="5" id="KW-0175">Coiled coil</keyword>
<dbReference type="GO" id="GO:0016616">
    <property type="term" value="F:oxidoreductase activity, acting on the CH-OH group of donors, NAD or NADP as acceptor"/>
    <property type="evidence" value="ECO:0007669"/>
    <property type="project" value="UniProtKB-ARBA"/>
</dbReference>
<dbReference type="InterPro" id="IPR002347">
    <property type="entry name" value="SDR_fam"/>
</dbReference>
<evidence type="ECO:0000256" key="1">
    <source>
        <dbReference type="ARBA" id="ARBA00006484"/>
    </source>
</evidence>
<dbReference type="Pfam" id="PF00106">
    <property type="entry name" value="adh_short"/>
    <property type="match status" value="1"/>
</dbReference>
<dbReference type="OrthoDB" id="6251714at2759"/>
<feature type="coiled-coil region" evidence="5">
    <location>
        <begin position="40"/>
        <end position="67"/>
    </location>
</feature>
<protein>
    <submittedName>
        <fullName evidence="6">Uncharacterized protein</fullName>
    </submittedName>
</protein>
<dbReference type="FunFam" id="3.40.50.720:FF:000047">
    <property type="entry name" value="NADP-dependent L-serine/L-allo-threonine dehydrogenase"/>
    <property type="match status" value="1"/>
</dbReference>
<dbReference type="SUPFAM" id="SSF51735">
    <property type="entry name" value="NAD(P)-binding Rossmann-fold domains"/>
    <property type="match status" value="1"/>
</dbReference>
<evidence type="ECO:0000313" key="6">
    <source>
        <dbReference type="EMBL" id="ODV96186.1"/>
    </source>
</evidence>
<evidence type="ECO:0000256" key="4">
    <source>
        <dbReference type="RuleBase" id="RU000363"/>
    </source>
</evidence>
<dbReference type="STRING" id="669874.A0A1E4TWS6"/>
<dbReference type="EMBL" id="KV454013">
    <property type="protein sequence ID" value="ODV96186.1"/>
    <property type="molecule type" value="Genomic_DNA"/>
</dbReference>
<dbReference type="AlphaFoldDB" id="A0A1E4TWS6"/>
<keyword evidence="3" id="KW-0560">Oxidoreductase</keyword>
<dbReference type="PANTHER" id="PTHR42901">
    <property type="entry name" value="ALCOHOL DEHYDROGENASE"/>
    <property type="match status" value="1"/>
</dbReference>
<dbReference type="InterPro" id="IPR020904">
    <property type="entry name" value="Sc_DH/Rdtase_CS"/>
</dbReference>
<evidence type="ECO:0000313" key="7">
    <source>
        <dbReference type="Proteomes" id="UP000094236"/>
    </source>
</evidence>
<dbReference type="Gene3D" id="3.40.50.720">
    <property type="entry name" value="NAD(P)-binding Rossmann-like Domain"/>
    <property type="match status" value="1"/>
</dbReference>
<evidence type="ECO:0000256" key="5">
    <source>
        <dbReference type="SAM" id="Coils"/>
    </source>
</evidence>
<gene>
    <name evidence="6" type="ORF">PACTADRAFT_75356</name>
</gene>
<sequence length="267" mass="29494">MSLAQKRLANKVVLITGASAGIGESTAREYAAVANGEIKLILTARRIEKLESLKSELEAKYQNIKVFVGFLDVTKFDKVSIFLENLPSDFKEIDILINNSGKALGLDPVGEILQQDVEEMFQTNVLGLINLTQLVLKGMKQRNRGDIVNLGSVAGRDGYPGGSIYCATKSALRAFTQSLRKELINTKIRVIEIDPGNVETEFSNVRFKGDVERAKKVYESTEPLIADDIADLIVYTTSRKENTVIAETLIFSTNQAGAYHIYRGPFN</sequence>
<evidence type="ECO:0000256" key="2">
    <source>
        <dbReference type="ARBA" id="ARBA00022857"/>
    </source>
</evidence>
<dbReference type="InterPro" id="IPR036291">
    <property type="entry name" value="NAD(P)-bd_dom_sf"/>
</dbReference>
<comment type="similarity">
    <text evidence="1 4">Belongs to the short-chain dehydrogenases/reductases (SDR) family.</text>
</comment>
<accession>A0A1E4TWS6</accession>
<dbReference type="PRINTS" id="PR00080">
    <property type="entry name" value="SDRFAMILY"/>
</dbReference>
<dbReference type="Proteomes" id="UP000094236">
    <property type="component" value="Unassembled WGS sequence"/>
</dbReference>
<evidence type="ECO:0000256" key="3">
    <source>
        <dbReference type="ARBA" id="ARBA00023002"/>
    </source>
</evidence>
<dbReference type="PRINTS" id="PR00081">
    <property type="entry name" value="GDHRDH"/>
</dbReference>
<reference evidence="7" key="1">
    <citation type="submission" date="2016-05" db="EMBL/GenBank/DDBJ databases">
        <title>Comparative genomics of biotechnologically important yeasts.</title>
        <authorList>
            <consortium name="DOE Joint Genome Institute"/>
            <person name="Riley R."/>
            <person name="Haridas S."/>
            <person name="Wolfe K.H."/>
            <person name="Lopes M.R."/>
            <person name="Hittinger C.T."/>
            <person name="Goker M."/>
            <person name="Salamov A."/>
            <person name="Wisecaver J."/>
            <person name="Long T.M."/>
            <person name="Aerts A.L."/>
            <person name="Barry K."/>
            <person name="Choi C."/>
            <person name="Clum A."/>
            <person name="Coughlan A.Y."/>
            <person name="Deshpande S."/>
            <person name="Douglass A.P."/>
            <person name="Hanson S.J."/>
            <person name="Klenk H.-P."/>
            <person name="Labutti K."/>
            <person name="Lapidus A."/>
            <person name="Lindquist E."/>
            <person name="Lipzen A."/>
            <person name="Meier-Kolthoff J.P."/>
            <person name="Ohm R.A."/>
            <person name="Otillar R.P."/>
            <person name="Pangilinan J."/>
            <person name="Peng Y."/>
            <person name="Rokas A."/>
            <person name="Rosa C.A."/>
            <person name="Scheuner C."/>
            <person name="Sibirny A.A."/>
            <person name="Slot J.C."/>
            <person name="Stielow J.B."/>
            <person name="Sun H."/>
            <person name="Kurtzman C.P."/>
            <person name="Blackwell M."/>
            <person name="Grigoriev I.V."/>
            <person name="Jeffries T.W."/>
        </authorList>
    </citation>
    <scope>NUCLEOTIDE SEQUENCE [LARGE SCALE GENOMIC DNA]</scope>
    <source>
        <strain evidence="7">NRRL Y-2460</strain>
    </source>
</reference>
<keyword evidence="7" id="KW-1185">Reference proteome</keyword>
<name>A0A1E4TWS6_PACTA</name>
<organism evidence="6 7">
    <name type="scientific">Pachysolen tannophilus NRRL Y-2460</name>
    <dbReference type="NCBI Taxonomy" id="669874"/>
    <lineage>
        <taxon>Eukaryota</taxon>
        <taxon>Fungi</taxon>
        <taxon>Dikarya</taxon>
        <taxon>Ascomycota</taxon>
        <taxon>Saccharomycotina</taxon>
        <taxon>Pichiomycetes</taxon>
        <taxon>Pachysolenaceae</taxon>
        <taxon>Pachysolen</taxon>
    </lineage>
</organism>
<dbReference type="PROSITE" id="PS00061">
    <property type="entry name" value="ADH_SHORT"/>
    <property type="match status" value="1"/>
</dbReference>